<sequence>MIGNRYIQQMIVPEWGQEGQRKLAAASVLIVGAGGLGTPVAVQLAAAGTGNISIADHDTISLSNLSRQWLYTHDTIGKQKAGVLASRIGEQNLQSIVTPLNERINADNIESLVSKHDLVCDCTDDAATRILIDQTCRTQAKPLVYAAVKGWEAYVTVLHHQKKITLDDLFAGESLLDNASLNCNVAGIVNTTCGIAGSIQAAEAFKIIIGVPSELDGAVLCIDSLSGIFRTFRLNHW</sequence>
<dbReference type="InterPro" id="IPR000594">
    <property type="entry name" value="ThiF_NAD_FAD-bd"/>
</dbReference>
<dbReference type="PANTHER" id="PTHR10953">
    <property type="entry name" value="UBIQUITIN-ACTIVATING ENZYME E1"/>
    <property type="match status" value="1"/>
</dbReference>
<dbReference type="EMBL" id="SDHZ01000001">
    <property type="protein sequence ID" value="RXK85465.1"/>
    <property type="molecule type" value="Genomic_DNA"/>
</dbReference>
<keyword evidence="3" id="KW-1185">Reference proteome</keyword>
<comment type="caution">
    <text evidence="2">The sequence shown here is derived from an EMBL/GenBank/DDBJ whole genome shotgun (WGS) entry which is preliminary data.</text>
</comment>
<dbReference type="OrthoDB" id="9804286at2"/>
<dbReference type="RefSeq" id="WP_129001217.1">
    <property type="nucleotide sequence ID" value="NZ_SDHZ01000001.1"/>
</dbReference>
<dbReference type="Proteomes" id="UP000290545">
    <property type="component" value="Unassembled WGS sequence"/>
</dbReference>
<evidence type="ECO:0000313" key="3">
    <source>
        <dbReference type="Proteomes" id="UP000290545"/>
    </source>
</evidence>
<dbReference type="InterPro" id="IPR035985">
    <property type="entry name" value="Ubiquitin-activating_enz"/>
</dbReference>
<evidence type="ECO:0000313" key="2">
    <source>
        <dbReference type="EMBL" id="RXK85465.1"/>
    </source>
</evidence>
<dbReference type="PANTHER" id="PTHR10953:SF102">
    <property type="entry name" value="ADENYLYLTRANSFERASE AND SULFURTRANSFERASE MOCS3"/>
    <property type="match status" value="1"/>
</dbReference>
<dbReference type="InterPro" id="IPR045886">
    <property type="entry name" value="ThiF/MoeB/HesA"/>
</dbReference>
<dbReference type="CDD" id="cd00757">
    <property type="entry name" value="ThiF_MoeB_HesA_family"/>
    <property type="match status" value="1"/>
</dbReference>
<gene>
    <name evidence="2" type="ORF">ESB13_01180</name>
</gene>
<accession>A0A4Q1D9Q5</accession>
<dbReference type="GO" id="GO:0016779">
    <property type="term" value="F:nucleotidyltransferase activity"/>
    <property type="evidence" value="ECO:0007669"/>
    <property type="project" value="TreeGrafter"/>
</dbReference>
<feature type="domain" description="THIF-type NAD/FAD binding fold" evidence="1">
    <location>
        <begin position="7"/>
        <end position="234"/>
    </location>
</feature>
<dbReference type="SUPFAM" id="SSF69572">
    <property type="entry name" value="Activating enzymes of the ubiquitin-like proteins"/>
    <property type="match status" value="1"/>
</dbReference>
<reference evidence="2 3" key="1">
    <citation type="submission" date="2019-01" db="EMBL/GenBank/DDBJ databases">
        <title>Filimonas sp. strain TTM-71.</title>
        <authorList>
            <person name="Chen W.-M."/>
        </authorList>
    </citation>
    <scope>NUCLEOTIDE SEQUENCE [LARGE SCALE GENOMIC DNA]</scope>
    <source>
        <strain evidence="2 3">TTM-71</strain>
    </source>
</reference>
<organism evidence="2 3">
    <name type="scientific">Filimonas effusa</name>
    <dbReference type="NCBI Taxonomy" id="2508721"/>
    <lineage>
        <taxon>Bacteria</taxon>
        <taxon>Pseudomonadati</taxon>
        <taxon>Bacteroidota</taxon>
        <taxon>Chitinophagia</taxon>
        <taxon>Chitinophagales</taxon>
        <taxon>Chitinophagaceae</taxon>
        <taxon>Filimonas</taxon>
    </lineage>
</organism>
<dbReference type="GO" id="GO:0004792">
    <property type="term" value="F:thiosulfate-cyanide sulfurtransferase activity"/>
    <property type="evidence" value="ECO:0007669"/>
    <property type="project" value="TreeGrafter"/>
</dbReference>
<evidence type="ECO:0000259" key="1">
    <source>
        <dbReference type="Pfam" id="PF00899"/>
    </source>
</evidence>
<protein>
    <submittedName>
        <fullName evidence="2">HesA/MoeB/ThiF family protein</fullName>
    </submittedName>
</protein>
<dbReference type="Gene3D" id="3.40.50.720">
    <property type="entry name" value="NAD(P)-binding Rossmann-like Domain"/>
    <property type="match status" value="1"/>
</dbReference>
<dbReference type="GO" id="GO:0005737">
    <property type="term" value="C:cytoplasm"/>
    <property type="evidence" value="ECO:0007669"/>
    <property type="project" value="TreeGrafter"/>
</dbReference>
<proteinExistence type="predicted"/>
<name>A0A4Q1D9Q5_9BACT</name>
<dbReference type="Pfam" id="PF00899">
    <property type="entry name" value="ThiF"/>
    <property type="match status" value="1"/>
</dbReference>
<dbReference type="GO" id="GO:0008641">
    <property type="term" value="F:ubiquitin-like modifier activating enzyme activity"/>
    <property type="evidence" value="ECO:0007669"/>
    <property type="project" value="InterPro"/>
</dbReference>
<dbReference type="AlphaFoldDB" id="A0A4Q1D9Q5"/>